<feature type="compositionally biased region" description="Polar residues" evidence="1">
    <location>
        <begin position="129"/>
        <end position="140"/>
    </location>
</feature>
<protein>
    <submittedName>
        <fullName evidence="2">Uncharacterized protein</fullName>
    </submittedName>
</protein>
<reference evidence="2 3" key="1">
    <citation type="submission" date="2016-11" db="EMBL/GenBank/DDBJ databases">
        <title>The macronuclear genome of Stentor coeruleus: a giant cell with tiny introns.</title>
        <authorList>
            <person name="Slabodnick M."/>
            <person name="Ruby J.G."/>
            <person name="Reiff S.B."/>
            <person name="Swart E.C."/>
            <person name="Gosai S."/>
            <person name="Prabakaran S."/>
            <person name="Witkowska E."/>
            <person name="Larue G.E."/>
            <person name="Fisher S."/>
            <person name="Freeman R.M."/>
            <person name="Gunawardena J."/>
            <person name="Chu W."/>
            <person name="Stover N.A."/>
            <person name="Gregory B.D."/>
            <person name="Nowacki M."/>
            <person name="Derisi J."/>
            <person name="Roy S.W."/>
            <person name="Marshall W.F."/>
            <person name="Sood P."/>
        </authorList>
    </citation>
    <scope>NUCLEOTIDE SEQUENCE [LARGE SCALE GENOMIC DNA]</scope>
    <source>
        <strain evidence="2">WM001</strain>
    </source>
</reference>
<accession>A0A1R2BAS2</accession>
<dbReference type="EMBL" id="MPUH01000796">
    <property type="protein sequence ID" value="OMJ73775.1"/>
    <property type="molecule type" value="Genomic_DNA"/>
</dbReference>
<comment type="caution">
    <text evidence="2">The sequence shown here is derived from an EMBL/GenBank/DDBJ whole genome shotgun (WGS) entry which is preliminary data.</text>
</comment>
<evidence type="ECO:0000313" key="2">
    <source>
        <dbReference type="EMBL" id="OMJ73775.1"/>
    </source>
</evidence>
<feature type="region of interest" description="Disordered" evidence="1">
    <location>
        <begin position="113"/>
        <end position="140"/>
    </location>
</feature>
<keyword evidence="3" id="KW-1185">Reference proteome</keyword>
<name>A0A1R2BAS2_9CILI</name>
<proteinExistence type="predicted"/>
<gene>
    <name evidence="2" type="ORF">SteCoe_27448</name>
</gene>
<organism evidence="2 3">
    <name type="scientific">Stentor coeruleus</name>
    <dbReference type="NCBI Taxonomy" id="5963"/>
    <lineage>
        <taxon>Eukaryota</taxon>
        <taxon>Sar</taxon>
        <taxon>Alveolata</taxon>
        <taxon>Ciliophora</taxon>
        <taxon>Postciliodesmatophora</taxon>
        <taxon>Heterotrichea</taxon>
        <taxon>Heterotrichida</taxon>
        <taxon>Stentoridae</taxon>
        <taxon>Stentor</taxon>
    </lineage>
</organism>
<dbReference type="AlphaFoldDB" id="A0A1R2BAS2"/>
<dbReference type="Proteomes" id="UP000187209">
    <property type="component" value="Unassembled WGS sequence"/>
</dbReference>
<feature type="region of interest" description="Disordered" evidence="1">
    <location>
        <begin position="64"/>
        <end position="93"/>
    </location>
</feature>
<evidence type="ECO:0000313" key="3">
    <source>
        <dbReference type="Proteomes" id="UP000187209"/>
    </source>
</evidence>
<sequence>MLGTESNYSHHQDRNKHYLKYRSSFSPNMELYKKLHFNPKIYKLAKIFTKSSLNYIQIDNPRRQSLDNNKIPQKKKNLDPPETNNTKIPHLPKLPTLHEKQLSHAHEFQNLKLAKKPKIKELSPEPQKNRQSTSRNSSSLMKASVQTFSFNPLNDIHLNAFSKINAKLFEDKSGRYREDDDYEESMEKTRRKIIFSKRNQSINVKDFGSFYDSQDNYKGISSSLSNS</sequence>
<evidence type="ECO:0000256" key="1">
    <source>
        <dbReference type="SAM" id="MobiDB-lite"/>
    </source>
</evidence>